<keyword evidence="3" id="KW-1185">Reference proteome</keyword>
<name>A0A8H6TIB5_MYCCL</name>
<dbReference type="Proteomes" id="UP000613580">
    <property type="component" value="Unassembled WGS sequence"/>
</dbReference>
<dbReference type="OrthoDB" id="3270344at2759"/>
<comment type="caution">
    <text evidence="2">The sequence shown here is derived from an EMBL/GenBank/DDBJ whole genome shotgun (WGS) entry which is preliminary data.</text>
</comment>
<dbReference type="AlphaFoldDB" id="A0A8H6TIB5"/>
<feature type="compositionally biased region" description="Acidic residues" evidence="1">
    <location>
        <begin position="520"/>
        <end position="541"/>
    </location>
</feature>
<evidence type="ECO:0000256" key="1">
    <source>
        <dbReference type="SAM" id="MobiDB-lite"/>
    </source>
</evidence>
<feature type="region of interest" description="Disordered" evidence="1">
    <location>
        <begin position="322"/>
        <end position="354"/>
    </location>
</feature>
<proteinExistence type="predicted"/>
<protein>
    <submittedName>
        <fullName evidence="2">Uncharacterized protein</fullName>
    </submittedName>
</protein>
<gene>
    <name evidence="2" type="ORF">HMN09_00457800</name>
</gene>
<feature type="region of interest" description="Disordered" evidence="1">
    <location>
        <begin position="147"/>
        <end position="174"/>
    </location>
</feature>
<organism evidence="2 3">
    <name type="scientific">Mycena chlorophos</name>
    <name type="common">Agaric fungus</name>
    <name type="synonym">Agaricus chlorophos</name>
    <dbReference type="NCBI Taxonomy" id="658473"/>
    <lineage>
        <taxon>Eukaryota</taxon>
        <taxon>Fungi</taxon>
        <taxon>Dikarya</taxon>
        <taxon>Basidiomycota</taxon>
        <taxon>Agaricomycotina</taxon>
        <taxon>Agaricomycetes</taxon>
        <taxon>Agaricomycetidae</taxon>
        <taxon>Agaricales</taxon>
        <taxon>Marasmiineae</taxon>
        <taxon>Mycenaceae</taxon>
        <taxon>Mycena</taxon>
    </lineage>
</organism>
<sequence>MRCCPVFLSSLFAHVHRSCSPEVRLLLVLAVANADASTAPLRTLSIAVGFSSLTPLPQSSPSQPPPHTLGKRKTPSSDCDDEELDRKPLILPPEVVTVPVELQGEYAAGHVLCGACSGPVSFRDPVSGAFSVREWDAHRSTCPHAQQQRPQHPLSFPPPHALSATVVPPLKRRRAKRTEEERIAYLRADQHVAQFEAYRVLCASCDKWIRLRPNSTYCSIPWDAHRKSCLAKKAGAMSQHANPNPRPPPAPTYPTAFEEITRDAHVRRVETDRVMCGICDKWIGLGDDPAAAAQVQVWHEHRDACQKTAAALRNVAAAASSAPVPVPTPSSQSPAPASISTAGATNGSGSSSNTVIVSHAPVHLPLPDAPHVVLDLSPSNYAAPHESRRRNAEQRAATLRADVLIRAVEPNRVFCSLCTKWVQLRQDSSYCAYPWLQHRGKCLARYQRRAQKAADLSASGAAPNGKLQARHDIDPEDVVPLSALGRNGRVPAGPVNAHPPRTIPGGYTTASAPQWKNEDGDADADGEDVDADGDSYMEDDGNERGNGNGGSSSRAVAVVNSIPPLPPPAIVSRRAVPVNLADLDSPVGRRNFIFASIEYLFRTTHESSDDLSVGALLTYVNAAMPTDKHEDYDMVEVARAASALNGRFKLEGDMIRVVGAE</sequence>
<dbReference type="EMBL" id="JACAZE010000005">
    <property type="protein sequence ID" value="KAF7317227.1"/>
    <property type="molecule type" value="Genomic_DNA"/>
</dbReference>
<evidence type="ECO:0000313" key="3">
    <source>
        <dbReference type="Proteomes" id="UP000613580"/>
    </source>
</evidence>
<feature type="region of interest" description="Disordered" evidence="1">
    <location>
        <begin position="455"/>
        <end position="554"/>
    </location>
</feature>
<feature type="region of interest" description="Disordered" evidence="1">
    <location>
        <begin position="55"/>
        <end position="84"/>
    </location>
</feature>
<evidence type="ECO:0000313" key="2">
    <source>
        <dbReference type="EMBL" id="KAF7317227.1"/>
    </source>
</evidence>
<accession>A0A8H6TIB5</accession>
<reference evidence="2" key="1">
    <citation type="submission" date="2020-05" db="EMBL/GenBank/DDBJ databases">
        <title>Mycena genomes resolve the evolution of fungal bioluminescence.</title>
        <authorList>
            <person name="Tsai I.J."/>
        </authorList>
    </citation>
    <scope>NUCLEOTIDE SEQUENCE</scope>
    <source>
        <strain evidence="2">110903Hualien_Pintung</strain>
    </source>
</reference>